<evidence type="ECO:0000313" key="1">
    <source>
        <dbReference type="EMBL" id="SDN62328.1"/>
    </source>
</evidence>
<evidence type="ECO:0000313" key="2">
    <source>
        <dbReference type="Proteomes" id="UP000199639"/>
    </source>
</evidence>
<dbReference type="Proteomes" id="UP000199639">
    <property type="component" value="Unassembled WGS sequence"/>
</dbReference>
<protein>
    <recommendedName>
        <fullName evidence="3">Isopenicillin N synthase</fullName>
    </recommendedName>
</protein>
<accession>A0A5E9FYV1</accession>
<dbReference type="SUPFAM" id="SSF51197">
    <property type="entry name" value="Clavaminate synthase-like"/>
    <property type="match status" value="1"/>
</dbReference>
<proteinExistence type="predicted"/>
<dbReference type="EMBL" id="FNIB01000006">
    <property type="protein sequence ID" value="SDN62328.1"/>
    <property type="molecule type" value="Genomic_DNA"/>
</dbReference>
<organism evidence="1 2">
    <name type="scientific">Cryobacterium flavum</name>
    <dbReference type="NCBI Taxonomy" id="1424659"/>
    <lineage>
        <taxon>Bacteria</taxon>
        <taxon>Bacillati</taxon>
        <taxon>Actinomycetota</taxon>
        <taxon>Actinomycetes</taxon>
        <taxon>Micrococcales</taxon>
        <taxon>Microbacteriaceae</taxon>
        <taxon>Cryobacterium</taxon>
    </lineage>
</organism>
<reference evidence="1 2" key="1">
    <citation type="submission" date="2016-10" db="EMBL/GenBank/DDBJ databases">
        <authorList>
            <person name="Varghese N."/>
            <person name="Submissions S."/>
        </authorList>
    </citation>
    <scope>NUCLEOTIDE SEQUENCE [LARGE SCALE GENOMIC DNA]</scope>
    <source>
        <strain evidence="1 2">CGMCC 1.11215</strain>
    </source>
</reference>
<sequence length="98" mass="10748">MANIGELLEVATDVYLNATVHRVISPLIGEDRITIPFFFGPAFDATIPLLALPDELETPGIMAEPENPIFTTYGENALKSRLRTHPDVAAIHYSDLAK</sequence>
<dbReference type="AlphaFoldDB" id="A0A5E9FYV1"/>
<name>A0A5E9FYV1_9MICO</name>
<gene>
    <name evidence="1" type="ORF">SAMN05216368_106160</name>
</gene>
<dbReference type="STRING" id="1424659.SAMN05216368_106160"/>
<dbReference type="Gene3D" id="2.60.120.330">
    <property type="entry name" value="B-lactam Antibiotic, Isopenicillin N Synthase, Chain"/>
    <property type="match status" value="1"/>
</dbReference>
<evidence type="ECO:0008006" key="3">
    <source>
        <dbReference type="Google" id="ProtNLM"/>
    </source>
</evidence>
<dbReference type="InterPro" id="IPR027443">
    <property type="entry name" value="IPNS-like_sf"/>
</dbReference>